<dbReference type="PROSITE" id="PS51257">
    <property type="entry name" value="PROKAR_LIPOPROTEIN"/>
    <property type="match status" value="1"/>
</dbReference>
<name>A0A0W0TGP9_9GAMM</name>
<keyword evidence="2" id="KW-0732">Signal</keyword>
<dbReference type="AlphaFoldDB" id="A0A0W0TGP9"/>
<evidence type="ECO:0000256" key="2">
    <source>
        <dbReference type="SAM" id="SignalP"/>
    </source>
</evidence>
<protein>
    <submittedName>
        <fullName evidence="3">Uncharacterized protein</fullName>
    </submittedName>
</protein>
<accession>A0A0W0TGP9</accession>
<organism evidence="3 4">
    <name type="scientific">Legionella geestiana</name>
    <dbReference type="NCBI Taxonomy" id="45065"/>
    <lineage>
        <taxon>Bacteria</taxon>
        <taxon>Pseudomonadati</taxon>
        <taxon>Pseudomonadota</taxon>
        <taxon>Gammaproteobacteria</taxon>
        <taxon>Legionellales</taxon>
        <taxon>Legionellaceae</taxon>
        <taxon>Legionella</taxon>
    </lineage>
</organism>
<feature type="compositionally biased region" description="Low complexity" evidence="1">
    <location>
        <begin position="24"/>
        <end position="54"/>
    </location>
</feature>
<dbReference type="PATRIC" id="fig|45065.4.peg.2475"/>
<reference evidence="3 4" key="1">
    <citation type="submission" date="2015-11" db="EMBL/GenBank/DDBJ databases">
        <title>Genomic analysis of 38 Legionella species identifies large and diverse effector repertoires.</title>
        <authorList>
            <person name="Burstein D."/>
            <person name="Amaro F."/>
            <person name="Zusman T."/>
            <person name="Lifshitz Z."/>
            <person name="Cohen O."/>
            <person name="Gilbert J.A."/>
            <person name="Pupko T."/>
            <person name="Shuman H.A."/>
            <person name="Segal G."/>
        </authorList>
    </citation>
    <scope>NUCLEOTIDE SEQUENCE [LARGE SCALE GENOMIC DNA]</scope>
    <source>
        <strain evidence="3 4">ATCC 49504</strain>
    </source>
</reference>
<proteinExistence type="predicted"/>
<feature type="signal peptide" evidence="2">
    <location>
        <begin position="1"/>
        <end position="19"/>
    </location>
</feature>
<feature type="compositionally biased region" description="Polar residues" evidence="1">
    <location>
        <begin position="55"/>
        <end position="65"/>
    </location>
</feature>
<gene>
    <name evidence="3" type="ORF">Lgee_2278</name>
</gene>
<sequence length="65" mass="6422">MKRVALGVMGGVLAMFLTACGENAPKQPEAPTTPTEQTAPAAPAEQAQPAAAPESQGSTSGEAAQ</sequence>
<dbReference type="RefSeq" id="WP_028387431.1">
    <property type="nucleotide sequence ID" value="NZ_CAAAHN010000017.1"/>
</dbReference>
<feature type="region of interest" description="Disordered" evidence="1">
    <location>
        <begin position="23"/>
        <end position="65"/>
    </location>
</feature>
<evidence type="ECO:0000313" key="3">
    <source>
        <dbReference type="EMBL" id="KTC94750.1"/>
    </source>
</evidence>
<dbReference type="EMBL" id="LNYC01000080">
    <property type="protein sequence ID" value="KTC94750.1"/>
    <property type="molecule type" value="Genomic_DNA"/>
</dbReference>
<keyword evidence="4" id="KW-1185">Reference proteome</keyword>
<dbReference type="STRING" id="45065.Lgee_2278"/>
<dbReference type="Proteomes" id="UP000054785">
    <property type="component" value="Unassembled WGS sequence"/>
</dbReference>
<feature type="chain" id="PRO_5043646523" evidence="2">
    <location>
        <begin position="20"/>
        <end position="65"/>
    </location>
</feature>
<evidence type="ECO:0000256" key="1">
    <source>
        <dbReference type="SAM" id="MobiDB-lite"/>
    </source>
</evidence>
<evidence type="ECO:0000313" key="4">
    <source>
        <dbReference type="Proteomes" id="UP000054785"/>
    </source>
</evidence>
<comment type="caution">
    <text evidence="3">The sequence shown here is derived from an EMBL/GenBank/DDBJ whole genome shotgun (WGS) entry which is preliminary data.</text>
</comment>